<evidence type="ECO:0008006" key="3">
    <source>
        <dbReference type="Google" id="ProtNLM"/>
    </source>
</evidence>
<reference evidence="1 2" key="1">
    <citation type="journal article" date="2011" name="J. Bacteriol.">
        <title>Complete genome sequence of Amycolicicoccus subflavus DQS3-9A1T, an actinomycete isolated from crude oil-polluted soil.</title>
        <authorList>
            <person name="Cai M."/>
            <person name="Chen W.M."/>
            <person name="Nie Y."/>
            <person name="Chi C.Q."/>
            <person name="Wang Y.N."/>
            <person name="Tang Y.Q."/>
            <person name="Li G.Y."/>
            <person name="Wu X.L."/>
        </authorList>
    </citation>
    <scope>NUCLEOTIDE SEQUENCE [LARGE SCALE GENOMIC DNA]</scope>
    <source>
        <strain evidence="2">DSM 45089 / DQS3-9A1</strain>
        <plasmid evidence="1 2">pAS9A-2</plasmid>
    </source>
</reference>
<sequence length="226" mass="24208">MREYNGNPADTDVIPAGASLWRVYRTGSPYSPVSFNTSGIPPLADERQAELLSSSQGRFDLVHDPEICPGGEELGGQLYVGMSLAAAVAEGVLRNANIPQSLRVPSIWLAGKSLALISVLSPVRVAVLHGTPSLTRLSLDGSLASSTWRDYAWSRITAARVLLATPGAQGMRYQCRHAPAELASMLIDGRGQPALRLERHGRLDVQGWARDAVVSSLFSDFGLVTT</sequence>
<dbReference type="Proteomes" id="UP000009235">
    <property type="component" value="Plasmid pAS9A-2"/>
</dbReference>
<protein>
    <recommendedName>
        <fullName evidence="3">RES domain-containing protein</fullName>
    </recommendedName>
</protein>
<dbReference type="EMBL" id="CP002788">
    <property type="protein sequence ID" value="AEF43081.1"/>
    <property type="molecule type" value="Genomic_DNA"/>
</dbReference>
<name>F6ESG0_HOYSD</name>
<accession>F6ESG0</accession>
<keyword evidence="1" id="KW-0614">Plasmid</keyword>
<gene>
    <name evidence="1" type="ordered locus">AS9A_P20037</name>
</gene>
<evidence type="ECO:0000313" key="2">
    <source>
        <dbReference type="Proteomes" id="UP000009235"/>
    </source>
</evidence>
<dbReference type="AlphaFoldDB" id="F6ESG0"/>
<dbReference type="KEGG" id="asd:AS9A_P20037"/>
<dbReference type="HOGENOM" id="CLU_1222687_0_0_11"/>
<organism evidence="1 2">
    <name type="scientific">Hoyosella subflava (strain DSM 45089 / JCM 17490 / NBRC 109087 / DQS3-9A1)</name>
    <name type="common">Amycolicicoccus subflavus</name>
    <dbReference type="NCBI Taxonomy" id="443218"/>
    <lineage>
        <taxon>Bacteria</taxon>
        <taxon>Bacillati</taxon>
        <taxon>Actinomycetota</taxon>
        <taxon>Actinomycetes</taxon>
        <taxon>Mycobacteriales</taxon>
        <taxon>Hoyosellaceae</taxon>
        <taxon>Hoyosella</taxon>
    </lineage>
</organism>
<evidence type="ECO:0000313" key="1">
    <source>
        <dbReference type="EMBL" id="AEF43081.1"/>
    </source>
</evidence>
<keyword evidence="2" id="KW-1185">Reference proteome</keyword>
<geneLocation type="plasmid" evidence="1 2">
    <name>pAS9A-2</name>
</geneLocation>
<proteinExistence type="predicted"/>